<dbReference type="CDD" id="cd01299">
    <property type="entry name" value="Met_dep_hydrolase_A"/>
    <property type="match status" value="1"/>
</dbReference>
<sequence>MLLSDARTDPQPKMSILVKDDTITAIRDGYVGAEAIPAPKPEYVKMVELQNQFVMAGMVDAHTHIVDPNLDFGMGLYNVGFMVRGGATTVRDAGSVPEGIFPLRQAIAEGSILGPRILASGSPLTITGGHADFRNGKLQAELSPPLYSRAVCDGVDECEKATRKQVQFGADQIKVMASGGVSDDSDTGLGPAFSDAELRAIVDSAHRLHRTVMAHALSAESIKAAVDAGVDSIEHGDFLNEEVAKSMAQHHVFFDPTLYVLVAIQNVIDHPTPSIPMTEKNIRKFHELMKTAPPIAERMALAKRFGLTILAGSDDGGTVTDEVVALVEQGHLSPREALVASTVNGAEAVHLSDQIGTLAPGKSADVIAFDGNPLTNIEDCHKLHFVMARGHVAVNPDTGEGDPTPASTMPK</sequence>
<gene>
    <name evidence="2" type="ORF">GRAN_5177</name>
</gene>
<dbReference type="PANTHER" id="PTHR43135:SF3">
    <property type="entry name" value="ALPHA-D-RIBOSE 1-METHYLPHOSPHONATE 5-TRIPHOSPHATE DIPHOSPHATASE"/>
    <property type="match status" value="1"/>
</dbReference>
<dbReference type="SUPFAM" id="SSF51338">
    <property type="entry name" value="Composite domain of metallo-dependent hydrolases"/>
    <property type="match status" value="1"/>
</dbReference>
<dbReference type="Proteomes" id="UP000289437">
    <property type="component" value="Unassembled WGS sequence"/>
</dbReference>
<dbReference type="Pfam" id="PF01979">
    <property type="entry name" value="Amidohydro_1"/>
    <property type="match status" value="1"/>
</dbReference>
<dbReference type="InterPro" id="IPR011059">
    <property type="entry name" value="Metal-dep_hydrolase_composite"/>
</dbReference>
<dbReference type="InterPro" id="IPR057744">
    <property type="entry name" value="OTAase-like"/>
</dbReference>
<organism evidence="2 3">
    <name type="scientific">Granulicella sibirica</name>
    <dbReference type="NCBI Taxonomy" id="2479048"/>
    <lineage>
        <taxon>Bacteria</taxon>
        <taxon>Pseudomonadati</taxon>
        <taxon>Acidobacteriota</taxon>
        <taxon>Terriglobia</taxon>
        <taxon>Terriglobales</taxon>
        <taxon>Acidobacteriaceae</taxon>
        <taxon>Granulicella</taxon>
    </lineage>
</organism>
<evidence type="ECO:0000313" key="2">
    <source>
        <dbReference type="EMBL" id="RXH53839.1"/>
    </source>
</evidence>
<dbReference type="Gene3D" id="3.20.20.140">
    <property type="entry name" value="Metal-dependent hydrolases"/>
    <property type="match status" value="1"/>
</dbReference>
<keyword evidence="3" id="KW-1185">Reference proteome</keyword>
<evidence type="ECO:0000313" key="3">
    <source>
        <dbReference type="Proteomes" id="UP000289437"/>
    </source>
</evidence>
<dbReference type="InterPro" id="IPR006680">
    <property type="entry name" value="Amidohydro-rel"/>
</dbReference>
<dbReference type="AlphaFoldDB" id="A0A4Q0SWN6"/>
<dbReference type="SUPFAM" id="SSF51556">
    <property type="entry name" value="Metallo-dependent hydrolases"/>
    <property type="match status" value="1"/>
</dbReference>
<protein>
    <submittedName>
        <fullName evidence="2">Xaa-Pro dipeptidase family enzyme</fullName>
    </submittedName>
</protein>
<reference evidence="2 3" key="1">
    <citation type="submission" date="2018-11" db="EMBL/GenBank/DDBJ databases">
        <authorList>
            <person name="Mardanov A.V."/>
            <person name="Ravin N.V."/>
            <person name="Dedysh S.N."/>
        </authorList>
    </citation>
    <scope>NUCLEOTIDE SEQUENCE [LARGE SCALE GENOMIC DNA]</scope>
    <source>
        <strain evidence="2 3">AF10</strain>
    </source>
</reference>
<dbReference type="PANTHER" id="PTHR43135">
    <property type="entry name" value="ALPHA-D-RIBOSE 1-METHYLPHOSPHONATE 5-TRIPHOSPHATE DIPHOSPHATASE"/>
    <property type="match status" value="1"/>
</dbReference>
<feature type="domain" description="Amidohydrolase-related" evidence="1">
    <location>
        <begin position="53"/>
        <end position="390"/>
    </location>
</feature>
<evidence type="ECO:0000259" key="1">
    <source>
        <dbReference type="Pfam" id="PF01979"/>
    </source>
</evidence>
<comment type="caution">
    <text evidence="2">The sequence shown here is derived from an EMBL/GenBank/DDBJ whole genome shotgun (WGS) entry which is preliminary data.</text>
</comment>
<dbReference type="GO" id="GO:0016810">
    <property type="term" value="F:hydrolase activity, acting on carbon-nitrogen (but not peptide) bonds"/>
    <property type="evidence" value="ECO:0007669"/>
    <property type="project" value="InterPro"/>
</dbReference>
<dbReference type="Gene3D" id="2.30.40.10">
    <property type="entry name" value="Urease, subunit C, domain 1"/>
    <property type="match status" value="1"/>
</dbReference>
<proteinExistence type="predicted"/>
<name>A0A4Q0SWN6_9BACT</name>
<dbReference type="EMBL" id="RDSM01000007">
    <property type="protein sequence ID" value="RXH53839.1"/>
    <property type="molecule type" value="Genomic_DNA"/>
</dbReference>
<reference evidence="3" key="2">
    <citation type="submission" date="2019-02" db="EMBL/GenBank/DDBJ databases">
        <title>Granulicella sibirica sp. nov., a psychrotolerant acidobacterium isolated from an organic soil layer in forested tundra, West Siberia.</title>
        <authorList>
            <person name="Oshkin I.Y."/>
            <person name="Kulichevskaya I.S."/>
            <person name="Rijpstra W.I.C."/>
            <person name="Sinninghe Damste J.S."/>
            <person name="Rakitin A.L."/>
            <person name="Ravin N.V."/>
            <person name="Dedysh S.N."/>
        </authorList>
    </citation>
    <scope>NUCLEOTIDE SEQUENCE [LARGE SCALE GENOMIC DNA]</scope>
    <source>
        <strain evidence="3">AF10</strain>
    </source>
</reference>
<dbReference type="InterPro" id="IPR032466">
    <property type="entry name" value="Metal_Hydrolase"/>
</dbReference>
<accession>A0A4Q0SWN6</accession>
<dbReference type="InterPro" id="IPR051781">
    <property type="entry name" value="Metallo-dep_Hydrolase"/>
</dbReference>